<dbReference type="STRING" id="1921803.NIES593_05665"/>
<gene>
    <name evidence="2" type="ORF">NIES593_05665</name>
</gene>
<keyword evidence="1" id="KW-0472">Membrane</keyword>
<dbReference type="Proteomes" id="UP000186868">
    <property type="component" value="Unassembled WGS sequence"/>
</dbReference>
<keyword evidence="1" id="KW-0812">Transmembrane</keyword>
<feature type="transmembrane region" description="Helical" evidence="1">
    <location>
        <begin position="395"/>
        <end position="412"/>
    </location>
</feature>
<feature type="transmembrane region" description="Helical" evidence="1">
    <location>
        <begin position="481"/>
        <end position="500"/>
    </location>
</feature>
<dbReference type="OrthoDB" id="501440at2"/>
<feature type="transmembrane region" description="Helical" evidence="1">
    <location>
        <begin position="457"/>
        <end position="476"/>
    </location>
</feature>
<keyword evidence="3" id="KW-1185">Reference proteome</keyword>
<feature type="transmembrane region" description="Helical" evidence="1">
    <location>
        <begin position="419"/>
        <end position="437"/>
    </location>
</feature>
<keyword evidence="1" id="KW-1133">Transmembrane helix</keyword>
<accession>A0A1U7HNW9</accession>
<organism evidence="2 3">
    <name type="scientific">Hydrococcus rivularis NIES-593</name>
    <dbReference type="NCBI Taxonomy" id="1921803"/>
    <lineage>
        <taxon>Bacteria</taxon>
        <taxon>Bacillati</taxon>
        <taxon>Cyanobacteriota</taxon>
        <taxon>Cyanophyceae</taxon>
        <taxon>Pleurocapsales</taxon>
        <taxon>Hydrococcaceae</taxon>
        <taxon>Hydrococcus</taxon>
    </lineage>
</organism>
<sequence>MGKILRVPVRAIAFPLLALICISCAFSLLVIKDFFHPIFSEDIDVNSWEYTGFYFAKNLSFIPFPHLNFTNNQVFYPYGTNSVFQAWGIERDIFSSIFSSLFGIGPWLQLYYLLTILITAIGAYTLLVRDYGLARASGVGLLVSFSNFYAIYKFPRHLNMSIVHWTTLSFIADFLIVKRIVLNQHVSLKLILIRACLLVLSLGQDLGYVAGFALMSFTVSILFIAALLTYRYFKGYFNLTGLLSNSIATYKRDFLAHPRISIALLGIGIIVAYIYLPLAFQIATEAKSLNFNYAEARDKAANIFALNRKYQPPTGWWTSAYRLLIPFLPGFNPGLPWKKVFRDAPEDLFAGSPGLFLLIIGFLGLCQARKRIAIFIPLLIIFFLCIFYHPEYFPTLKRFSLLIIGIISLWLVRKQMAFFLPLLFVVLGLLFYNEVYFPTLKIFPWFSFNRVPGRSTVIYPVILSLFALEINLNKLISRRQVLSIFLVSLICIETYTAYSFKLDYKPYSFEKNFFNYMNYVKEQPGEAVLDWPFCVIGGNTVGNESGLCPYWRFNGGIYALRRFHEKKVMGQYFGRLHPSQIEPYVRAGWGQLLLPDQPDKHGQAKRQKRCFQREEWSFFTDFYILNDFAGINLYVDLLSEDCVTEFYARFGKPAIETVVPGAGRVKFIPKPPVLRREVNLARGANLQLQTYIKK</sequence>
<feature type="transmembrane region" description="Helical" evidence="1">
    <location>
        <begin position="110"/>
        <end position="127"/>
    </location>
</feature>
<feature type="transmembrane region" description="Helical" evidence="1">
    <location>
        <begin position="348"/>
        <end position="365"/>
    </location>
</feature>
<evidence type="ECO:0000313" key="3">
    <source>
        <dbReference type="Proteomes" id="UP000186868"/>
    </source>
</evidence>
<dbReference type="EMBL" id="MRCB01000004">
    <property type="protein sequence ID" value="OKH25244.1"/>
    <property type="molecule type" value="Genomic_DNA"/>
</dbReference>
<evidence type="ECO:0000313" key="2">
    <source>
        <dbReference type="EMBL" id="OKH25244.1"/>
    </source>
</evidence>
<dbReference type="AlphaFoldDB" id="A0A1U7HNW9"/>
<feature type="transmembrane region" description="Helical" evidence="1">
    <location>
        <begin position="134"/>
        <end position="152"/>
    </location>
</feature>
<comment type="caution">
    <text evidence="2">The sequence shown here is derived from an EMBL/GenBank/DDBJ whole genome shotgun (WGS) entry which is preliminary data.</text>
</comment>
<reference evidence="2 3" key="1">
    <citation type="submission" date="2016-11" db="EMBL/GenBank/DDBJ databases">
        <title>Draft Genome Sequences of Nine Cyanobacterial Strains from Diverse Habitats.</title>
        <authorList>
            <person name="Zhu T."/>
            <person name="Hou S."/>
            <person name="Lu X."/>
            <person name="Hess W.R."/>
        </authorList>
    </citation>
    <scope>NUCLEOTIDE SEQUENCE [LARGE SCALE GENOMIC DNA]</scope>
    <source>
        <strain evidence="2 3">NIES-593</strain>
    </source>
</reference>
<feature type="transmembrane region" description="Helical" evidence="1">
    <location>
        <begin position="209"/>
        <end position="233"/>
    </location>
</feature>
<feature type="transmembrane region" description="Helical" evidence="1">
    <location>
        <begin position="254"/>
        <end position="276"/>
    </location>
</feature>
<name>A0A1U7HNW9_9CYAN</name>
<protein>
    <recommendedName>
        <fullName evidence="4">Glycosyltransferase RgtA/B/C/D-like domain-containing protein</fullName>
    </recommendedName>
</protein>
<evidence type="ECO:0000256" key="1">
    <source>
        <dbReference type="SAM" id="Phobius"/>
    </source>
</evidence>
<proteinExistence type="predicted"/>
<dbReference type="RefSeq" id="WP_073598652.1">
    <property type="nucleotide sequence ID" value="NZ_MRCB01000004.1"/>
</dbReference>
<feature type="transmembrane region" description="Helical" evidence="1">
    <location>
        <begin position="12"/>
        <end position="31"/>
    </location>
</feature>
<evidence type="ECO:0008006" key="4">
    <source>
        <dbReference type="Google" id="ProtNLM"/>
    </source>
</evidence>
<feature type="transmembrane region" description="Helical" evidence="1">
    <location>
        <begin position="372"/>
        <end position="389"/>
    </location>
</feature>